<accession>A0A074X7M0</accession>
<reference evidence="1 2" key="1">
    <citation type="journal article" date="2014" name="BMC Genomics">
        <title>Genome sequencing of four Aureobasidium pullulans varieties: biotechnological potential, stress tolerance, and description of new species.</title>
        <authorList>
            <person name="Gostin Ar C."/>
            <person name="Ohm R.A."/>
            <person name="Kogej T."/>
            <person name="Sonjak S."/>
            <person name="Turk M."/>
            <person name="Zajc J."/>
            <person name="Zalar P."/>
            <person name="Grube M."/>
            <person name="Sun H."/>
            <person name="Han J."/>
            <person name="Sharma A."/>
            <person name="Chiniquy J."/>
            <person name="Ngan C.Y."/>
            <person name="Lipzen A."/>
            <person name="Barry K."/>
            <person name="Grigoriev I.V."/>
            <person name="Gunde-Cimerman N."/>
        </authorList>
    </citation>
    <scope>NUCLEOTIDE SEQUENCE [LARGE SCALE GENOMIC DNA]</scope>
    <source>
        <strain evidence="1 2">EXF-150</strain>
    </source>
</reference>
<protein>
    <submittedName>
        <fullName evidence="1">Uncharacterized protein</fullName>
    </submittedName>
</protein>
<sequence length="224" mass="25002">MPLPKALSSLMARLPSLNHQGVKDDATVEITTATLLARTLLERSTHLLKPRLVPPTYIKLHLDHRVVVDATAFHKIAPIETLKELTITLPDAIAKISPTAFMALGNVVNLRTLKIIPLGKISCDVSVVNLVMLERQWKGMDCQIVRLLDTVRFATVKRACQKEDQGEIVKIEPKEVKGEGVKSPNRMGLRKKLVKHLQQSLRRRLFAAHTSEPPSHCCLHGRDS</sequence>
<proteinExistence type="predicted"/>
<dbReference type="RefSeq" id="XP_029757575.1">
    <property type="nucleotide sequence ID" value="XM_029904090.1"/>
</dbReference>
<dbReference type="Proteomes" id="UP000030706">
    <property type="component" value="Unassembled WGS sequence"/>
</dbReference>
<dbReference type="GeneID" id="40746396"/>
<name>A0A074X7M0_AURPU</name>
<dbReference type="EMBL" id="KL584992">
    <property type="protein sequence ID" value="KEQ81388.1"/>
    <property type="molecule type" value="Genomic_DNA"/>
</dbReference>
<dbReference type="AlphaFoldDB" id="A0A074X7M0"/>
<evidence type="ECO:0000313" key="2">
    <source>
        <dbReference type="Proteomes" id="UP000030706"/>
    </source>
</evidence>
<evidence type="ECO:0000313" key="1">
    <source>
        <dbReference type="EMBL" id="KEQ81388.1"/>
    </source>
</evidence>
<dbReference type="HOGENOM" id="CLU_1234773_0_0_1"/>
<keyword evidence="2" id="KW-1185">Reference proteome</keyword>
<gene>
    <name evidence="1" type="ORF">M438DRAFT_338162</name>
</gene>
<organism evidence="1 2">
    <name type="scientific">Aureobasidium pullulans EXF-150</name>
    <dbReference type="NCBI Taxonomy" id="1043002"/>
    <lineage>
        <taxon>Eukaryota</taxon>
        <taxon>Fungi</taxon>
        <taxon>Dikarya</taxon>
        <taxon>Ascomycota</taxon>
        <taxon>Pezizomycotina</taxon>
        <taxon>Dothideomycetes</taxon>
        <taxon>Dothideomycetidae</taxon>
        <taxon>Dothideales</taxon>
        <taxon>Saccotheciaceae</taxon>
        <taxon>Aureobasidium</taxon>
    </lineage>
</organism>